<keyword evidence="6" id="KW-0547">Nucleotide-binding</keyword>
<protein>
    <submittedName>
        <fullName evidence="10">Serine/threonine-protein kinase PBS1</fullName>
    </submittedName>
</protein>
<evidence type="ECO:0000256" key="1">
    <source>
        <dbReference type="ARBA" id="ARBA00004236"/>
    </source>
</evidence>
<keyword evidence="4" id="KW-0723">Serine/threonine-protein kinase</keyword>
<keyword evidence="5" id="KW-0808">Transferase</keyword>
<keyword evidence="9" id="KW-0472">Membrane</keyword>
<evidence type="ECO:0000256" key="8">
    <source>
        <dbReference type="ARBA" id="ARBA00022840"/>
    </source>
</evidence>
<dbReference type="EMBL" id="KD002981">
    <property type="protein sequence ID" value="EMS68686.1"/>
    <property type="molecule type" value="Genomic_DNA"/>
</dbReference>
<name>M8A9C3_TRIUA</name>
<evidence type="ECO:0000256" key="2">
    <source>
        <dbReference type="ARBA" id="ARBA00008684"/>
    </source>
</evidence>
<dbReference type="Gene3D" id="1.10.510.10">
    <property type="entry name" value="Transferase(Phosphotransferase) domain 1"/>
    <property type="match status" value="1"/>
</dbReference>
<evidence type="ECO:0000256" key="5">
    <source>
        <dbReference type="ARBA" id="ARBA00022679"/>
    </source>
</evidence>
<dbReference type="STRING" id="4572.M8A9C3"/>
<evidence type="ECO:0000256" key="4">
    <source>
        <dbReference type="ARBA" id="ARBA00022527"/>
    </source>
</evidence>
<dbReference type="CDD" id="cd14066">
    <property type="entry name" value="STKc_IRAK"/>
    <property type="match status" value="1"/>
</dbReference>
<dbReference type="PANTHER" id="PTHR47985">
    <property type="entry name" value="OS07G0668900 PROTEIN"/>
    <property type="match status" value="1"/>
</dbReference>
<dbReference type="Gene3D" id="3.30.200.20">
    <property type="entry name" value="Phosphorylase Kinase, domain 1"/>
    <property type="match status" value="1"/>
</dbReference>
<dbReference type="InterPro" id="IPR011009">
    <property type="entry name" value="Kinase-like_dom_sf"/>
</dbReference>
<dbReference type="AlphaFoldDB" id="M8A9C3"/>
<dbReference type="GO" id="GO:0004674">
    <property type="term" value="F:protein serine/threonine kinase activity"/>
    <property type="evidence" value="ECO:0007669"/>
    <property type="project" value="UniProtKB-KW"/>
</dbReference>
<dbReference type="InterPro" id="IPR000719">
    <property type="entry name" value="Prot_kinase_dom"/>
</dbReference>
<dbReference type="Pfam" id="PF00069">
    <property type="entry name" value="Pkinase"/>
    <property type="match status" value="1"/>
</dbReference>
<dbReference type="PROSITE" id="PS50011">
    <property type="entry name" value="PROTEIN_KINASE_DOM"/>
    <property type="match status" value="1"/>
</dbReference>
<dbReference type="PROSITE" id="PS00107">
    <property type="entry name" value="PROTEIN_KINASE_ATP"/>
    <property type="match status" value="1"/>
</dbReference>
<comment type="subcellular location">
    <subcellularLocation>
        <location evidence="1">Cell membrane</location>
    </subcellularLocation>
</comment>
<evidence type="ECO:0000256" key="3">
    <source>
        <dbReference type="ARBA" id="ARBA00022475"/>
    </source>
</evidence>
<keyword evidence="7 10" id="KW-0418">Kinase</keyword>
<dbReference type="PANTHER" id="PTHR47985:SF7">
    <property type="entry name" value="OS03G0283900 PROTEIN"/>
    <property type="match status" value="1"/>
</dbReference>
<dbReference type="GO" id="GO:0005524">
    <property type="term" value="F:ATP binding"/>
    <property type="evidence" value="ECO:0007669"/>
    <property type="project" value="UniProtKB-UniRule"/>
</dbReference>
<evidence type="ECO:0000256" key="7">
    <source>
        <dbReference type="ARBA" id="ARBA00022777"/>
    </source>
</evidence>
<organism evidence="10">
    <name type="scientific">Triticum urartu</name>
    <name type="common">Red wild einkorn</name>
    <name type="synonym">Crithodium urartu</name>
    <dbReference type="NCBI Taxonomy" id="4572"/>
    <lineage>
        <taxon>Eukaryota</taxon>
        <taxon>Viridiplantae</taxon>
        <taxon>Streptophyta</taxon>
        <taxon>Embryophyta</taxon>
        <taxon>Tracheophyta</taxon>
        <taxon>Spermatophyta</taxon>
        <taxon>Magnoliopsida</taxon>
        <taxon>Liliopsida</taxon>
        <taxon>Poales</taxon>
        <taxon>Poaceae</taxon>
        <taxon>BOP clade</taxon>
        <taxon>Pooideae</taxon>
        <taxon>Triticodae</taxon>
        <taxon>Triticeae</taxon>
        <taxon>Triticinae</taxon>
        <taxon>Triticum</taxon>
    </lineage>
</organism>
<evidence type="ECO:0000313" key="10">
    <source>
        <dbReference type="EMBL" id="EMS68686.1"/>
    </source>
</evidence>
<dbReference type="FunFam" id="1.10.510.10:FF:000032">
    <property type="entry name" value="Serine/threonine-protein kinase PBS1"/>
    <property type="match status" value="1"/>
</dbReference>
<accession>M8A9C3</accession>
<dbReference type="eggNOG" id="KOG1187">
    <property type="taxonomic scope" value="Eukaryota"/>
</dbReference>
<keyword evidence="3" id="KW-1003">Cell membrane</keyword>
<dbReference type="InterPro" id="IPR017441">
    <property type="entry name" value="Protein_kinase_ATP_BS"/>
</dbReference>
<dbReference type="FunFam" id="3.30.200.20:FF:000162">
    <property type="entry name" value="Adenine nucleotide alpha hydrolase-like domain kinase"/>
    <property type="match status" value="1"/>
</dbReference>
<dbReference type="GO" id="GO:0005886">
    <property type="term" value="C:plasma membrane"/>
    <property type="evidence" value="ECO:0007669"/>
    <property type="project" value="UniProtKB-SubCell"/>
</dbReference>
<sequence>MGCCTSSQKKGAAAGDRRKEPAEKPSQIAPAASPSPTPSPSAEMSRLEASQGAVRTKFISSPGLHTNRLSFTYEELNAATLGFPRDHFLGEGGFGKVYKGVLDGNEVAIKILNPNGLQGNREFCTEVMVLSRMHHPNLVKLVGFCTDDDQRLLVYEYMPLGSLETHIFDLPPNKKPLDWNTRINILAGAAQGLKHLHVNCNPPIINRDVKCANILLGEEYHPKLADFGLAKLGPTGDDTHVSTRVMGTPGYCAPEYLESGQLTIKSDVYSFGVVILEVITGRKALDQSRIKAERSLAEWNYSLLPPNAIMAVPRTILCLPGISLATPLINRRDFAMLADPALGNQYSMTSLYQVLSVARMCLNTTASQRPQITDVAAALAHISKSRRTRRPAHQQSAAQVHQPGEDI</sequence>
<comment type="similarity">
    <text evidence="2">Belongs to the protein kinase superfamily. Ser/Thr protein kinase family.</text>
</comment>
<dbReference type="SMART" id="SM00220">
    <property type="entry name" value="S_TKc"/>
    <property type="match status" value="1"/>
</dbReference>
<proteinExistence type="inferred from homology"/>
<reference evidence="10" key="1">
    <citation type="journal article" date="2013" name="Nature">
        <title>Draft genome of the wheat A-genome progenitor Triticum urartu.</title>
        <authorList>
            <person name="Ling H.Q."/>
            <person name="Zhao S."/>
            <person name="Liu D."/>
            <person name="Wang J."/>
            <person name="Sun H."/>
            <person name="Zhang C."/>
            <person name="Fan H."/>
            <person name="Li D."/>
            <person name="Dong L."/>
            <person name="Tao Y."/>
            <person name="Gao C."/>
            <person name="Wu H."/>
            <person name="Li Y."/>
            <person name="Cui Y."/>
            <person name="Guo X."/>
            <person name="Zheng S."/>
            <person name="Wang B."/>
            <person name="Yu K."/>
            <person name="Liang Q."/>
            <person name="Yang W."/>
            <person name="Lou X."/>
            <person name="Chen J."/>
            <person name="Feng M."/>
            <person name="Jian J."/>
            <person name="Zhang X."/>
            <person name="Luo G."/>
            <person name="Jiang Y."/>
            <person name="Liu J."/>
            <person name="Wang Z."/>
            <person name="Sha Y."/>
            <person name="Zhang B."/>
            <person name="Wu H."/>
            <person name="Tang D."/>
            <person name="Shen Q."/>
            <person name="Xue P."/>
            <person name="Zou S."/>
            <person name="Wang X."/>
            <person name="Liu X."/>
            <person name="Wang F."/>
            <person name="Yang Y."/>
            <person name="An X."/>
            <person name="Dong Z."/>
            <person name="Zhang K."/>
            <person name="Zhang X."/>
            <person name="Luo M.C."/>
            <person name="Dvorak J."/>
            <person name="Tong Y."/>
            <person name="Wang J."/>
            <person name="Yang H."/>
            <person name="Li Z."/>
            <person name="Wang D."/>
            <person name="Zhang A."/>
            <person name="Wang J."/>
        </authorList>
    </citation>
    <scope>NUCLEOTIDE SEQUENCE</scope>
</reference>
<evidence type="ECO:0000256" key="9">
    <source>
        <dbReference type="ARBA" id="ARBA00023136"/>
    </source>
</evidence>
<gene>
    <name evidence="10" type="ORF">TRIUR3_12158</name>
</gene>
<keyword evidence="8" id="KW-0067">ATP-binding</keyword>
<evidence type="ECO:0000256" key="6">
    <source>
        <dbReference type="ARBA" id="ARBA00022741"/>
    </source>
</evidence>
<dbReference type="SUPFAM" id="SSF56112">
    <property type="entry name" value="Protein kinase-like (PK-like)"/>
    <property type="match status" value="1"/>
</dbReference>